<keyword evidence="3" id="KW-1185">Reference proteome</keyword>
<organism evidence="2 3">
    <name type="scientific">Hapsidospora chrysogenum (strain ATCC 11550 / CBS 779.69 / DSM 880 / IAM 14645 / JCM 23072 / IMI 49137)</name>
    <name type="common">Acremonium chrysogenum</name>
    <dbReference type="NCBI Taxonomy" id="857340"/>
    <lineage>
        <taxon>Eukaryota</taxon>
        <taxon>Fungi</taxon>
        <taxon>Dikarya</taxon>
        <taxon>Ascomycota</taxon>
        <taxon>Pezizomycotina</taxon>
        <taxon>Sordariomycetes</taxon>
        <taxon>Hypocreomycetidae</taxon>
        <taxon>Hypocreales</taxon>
        <taxon>Bionectriaceae</taxon>
        <taxon>Hapsidospora</taxon>
    </lineage>
</organism>
<reference evidence="3" key="1">
    <citation type="journal article" date="2014" name="Genome Announc.">
        <title>Genome sequence and annotation of Acremonium chrysogenum, producer of the beta-lactam antibiotic cephalosporin C.</title>
        <authorList>
            <person name="Terfehr D."/>
            <person name="Dahlmann T.A."/>
            <person name="Specht T."/>
            <person name="Zadra I."/>
            <person name="Kuernsteiner H."/>
            <person name="Kueck U."/>
        </authorList>
    </citation>
    <scope>NUCLEOTIDE SEQUENCE [LARGE SCALE GENOMIC DNA]</scope>
    <source>
        <strain evidence="3">ATCC 11550 / CBS 779.69 / DSM 880 / IAM 14645 / JCM 23072 / IMI 49137</strain>
    </source>
</reference>
<evidence type="ECO:0000313" key="3">
    <source>
        <dbReference type="Proteomes" id="UP000029964"/>
    </source>
</evidence>
<feature type="chain" id="PRO_5001815491" evidence="1">
    <location>
        <begin position="24"/>
        <end position="110"/>
    </location>
</feature>
<dbReference type="Proteomes" id="UP000029964">
    <property type="component" value="Unassembled WGS sequence"/>
</dbReference>
<feature type="signal peptide" evidence="1">
    <location>
        <begin position="1"/>
        <end position="23"/>
    </location>
</feature>
<dbReference type="EMBL" id="JPKY01000029">
    <property type="protein sequence ID" value="KFH45651.1"/>
    <property type="molecule type" value="Genomic_DNA"/>
</dbReference>
<name>A0A086T8G9_HAPC1</name>
<comment type="caution">
    <text evidence="2">The sequence shown here is derived from an EMBL/GenBank/DDBJ whole genome shotgun (WGS) entry which is preliminary data.</text>
</comment>
<gene>
    <name evidence="2" type="ORF">ACRE_035360</name>
</gene>
<keyword evidence="1" id="KW-0732">Signal</keyword>
<evidence type="ECO:0000313" key="2">
    <source>
        <dbReference type="EMBL" id="KFH45651.1"/>
    </source>
</evidence>
<evidence type="ECO:0000256" key="1">
    <source>
        <dbReference type="SAM" id="SignalP"/>
    </source>
</evidence>
<protein>
    <submittedName>
        <fullName evidence="2">Uncharacterized protein</fullName>
    </submittedName>
</protein>
<dbReference type="HOGENOM" id="CLU_2170270_0_0_1"/>
<dbReference type="AlphaFoldDB" id="A0A086T8G9"/>
<proteinExistence type="predicted"/>
<sequence>MRVLTTIVGAILAAGALKNSASASAEDPSACPTVTSTTSVCSTCFRILCMQTSTITPGCGCPEAVPTVFTDHPCDRECPGGCAGTEFVTATDAPACEARPTGTDCGGGGV</sequence>
<dbReference type="OrthoDB" id="4578803at2759"/>
<accession>A0A086T8G9</accession>